<gene>
    <name evidence="1" type="ORF">K0M31_011634</name>
</gene>
<proteinExistence type="predicted"/>
<organism evidence="1 2">
    <name type="scientific">Melipona bicolor</name>
    <dbReference type="NCBI Taxonomy" id="60889"/>
    <lineage>
        <taxon>Eukaryota</taxon>
        <taxon>Metazoa</taxon>
        <taxon>Ecdysozoa</taxon>
        <taxon>Arthropoda</taxon>
        <taxon>Hexapoda</taxon>
        <taxon>Insecta</taxon>
        <taxon>Pterygota</taxon>
        <taxon>Neoptera</taxon>
        <taxon>Endopterygota</taxon>
        <taxon>Hymenoptera</taxon>
        <taxon>Apocrita</taxon>
        <taxon>Aculeata</taxon>
        <taxon>Apoidea</taxon>
        <taxon>Anthophila</taxon>
        <taxon>Apidae</taxon>
        <taxon>Melipona</taxon>
    </lineage>
</organism>
<dbReference type="EMBL" id="JAHYIQ010000003">
    <property type="protein sequence ID" value="KAK1133848.1"/>
    <property type="molecule type" value="Genomic_DNA"/>
</dbReference>
<keyword evidence="2" id="KW-1185">Reference proteome</keyword>
<dbReference type="AlphaFoldDB" id="A0AA40G9X3"/>
<name>A0AA40G9X3_9HYME</name>
<comment type="caution">
    <text evidence="1">The sequence shown here is derived from an EMBL/GenBank/DDBJ whole genome shotgun (WGS) entry which is preliminary data.</text>
</comment>
<accession>A0AA40G9X3</accession>
<sequence>MHGTVGPSAWGPDVPFFPSFVDASAGASRSPRRSFSLVACPPIARESEPSDEELIAAESLALLLTDATWGDPLCSPGRGFPYQHARRVRVWVHRVQECHTERRGCAAAFARIAVVIGYHQGT</sequence>
<reference evidence="1" key="1">
    <citation type="submission" date="2021-10" db="EMBL/GenBank/DDBJ databases">
        <title>Melipona bicolor Genome sequencing and assembly.</title>
        <authorList>
            <person name="Araujo N.S."/>
            <person name="Arias M.C."/>
        </authorList>
    </citation>
    <scope>NUCLEOTIDE SEQUENCE</scope>
    <source>
        <strain evidence="1">USP_2M_L1-L4_2017</strain>
        <tissue evidence="1">Whole body</tissue>
    </source>
</reference>
<dbReference type="Proteomes" id="UP001177670">
    <property type="component" value="Unassembled WGS sequence"/>
</dbReference>
<evidence type="ECO:0000313" key="1">
    <source>
        <dbReference type="EMBL" id="KAK1133848.1"/>
    </source>
</evidence>
<evidence type="ECO:0000313" key="2">
    <source>
        <dbReference type="Proteomes" id="UP001177670"/>
    </source>
</evidence>
<protein>
    <submittedName>
        <fullName evidence="1">Uncharacterized protein</fullName>
    </submittedName>
</protein>